<evidence type="ECO:0000313" key="2">
    <source>
        <dbReference type="EMBL" id="KAJ6387716.1"/>
    </source>
</evidence>
<proteinExistence type="predicted"/>
<name>A0ABQ9BL34_9ROSI</name>
<feature type="region of interest" description="Disordered" evidence="1">
    <location>
        <begin position="887"/>
        <end position="919"/>
    </location>
</feature>
<evidence type="ECO:0008006" key="4">
    <source>
        <dbReference type="Google" id="ProtNLM"/>
    </source>
</evidence>
<dbReference type="InterPro" id="IPR044694">
    <property type="entry name" value="NUP214"/>
</dbReference>
<dbReference type="Proteomes" id="UP001141253">
    <property type="component" value="Chromosome 3"/>
</dbReference>
<accession>A0ABQ9BL34</accession>
<feature type="compositionally biased region" description="Low complexity" evidence="1">
    <location>
        <begin position="1257"/>
        <end position="1270"/>
    </location>
</feature>
<comment type="caution">
    <text evidence="2">The sequence shown here is derived from an EMBL/GenBank/DDBJ whole genome shotgun (WGS) entry which is preliminary data.</text>
</comment>
<dbReference type="SUPFAM" id="SSF117289">
    <property type="entry name" value="Nucleoporin domain"/>
    <property type="match status" value="1"/>
</dbReference>
<organism evidence="2 3">
    <name type="scientific">Salix suchowensis</name>
    <dbReference type="NCBI Taxonomy" id="1278906"/>
    <lineage>
        <taxon>Eukaryota</taxon>
        <taxon>Viridiplantae</taxon>
        <taxon>Streptophyta</taxon>
        <taxon>Embryophyta</taxon>
        <taxon>Tracheophyta</taxon>
        <taxon>Spermatophyta</taxon>
        <taxon>Magnoliopsida</taxon>
        <taxon>eudicotyledons</taxon>
        <taxon>Gunneridae</taxon>
        <taxon>Pentapetalae</taxon>
        <taxon>rosids</taxon>
        <taxon>fabids</taxon>
        <taxon>Malpighiales</taxon>
        <taxon>Salicaceae</taxon>
        <taxon>Saliceae</taxon>
        <taxon>Salix</taxon>
    </lineage>
</organism>
<feature type="compositionally biased region" description="Basic and acidic residues" evidence="1">
    <location>
        <begin position="1"/>
        <end position="12"/>
    </location>
</feature>
<evidence type="ECO:0000313" key="3">
    <source>
        <dbReference type="Proteomes" id="UP001141253"/>
    </source>
</evidence>
<reference evidence="2" key="1">
    <citation type="submission" date="2022-10" db="EMBL/GenBank/DDBJ databases">
        <authorList>
            <person name="Hyden B.L."/>
            <person name="Feng K."/>
            <person name="Yates T."/>
            <person name="Jawdy S."/>
            <person name="Smart L.B."/>
            <person name="Muchero W."/>
        </authorList>
    </citation>
    <scope>NUCLEOTIDE SEQUENCE</scope>
    <source>
        <tissue evidence="2">Shoot tip</tissue>
    </source>
</reference>
<evidence type="ECO:0000256" key="1">
    <source>
        <dbReference type="SAM" id="MobiDB-lite"/>
    </source>
</evidence>
<keyword evidence="3" id="KW-1185">Reference proteome</keyword>
<feature type="compositionally biased region" description="Low complexity" evidence="1">
    <location>
        <begin position="1282"/>
        <end position="1295"/>
    </location>
</feature>
<feature type="region of interest" description="Disordered" evidence="1">
    <location>
        <begin position="1243"/>
        <end position="1361"/>
    </location>
</feature>
<gene>
    <name evidence="2" type="ORF">OIU77_026319</name>
</gene>
<dbReference type="PANTHER" id="PTHR34418">
    <property type="entry name" value="NUCLEAR PORE COMPLEX PROTEIN NUP214 ISOFORM X1"/>
    <property type="match status" value="1"/>
</dbReference>
<feature type="region of interest" description="Disordered" evidence="1">
    <location>
        <begin position="1"/>
        <end position="27"/>
    </location>
</feature>
<protein>
    <recommendedName>
        <fullName evidence="4">Nuclear pore complex protein NUP214</fullName>
    </recommendedName>
</protein>
<sequence>MGFEKEGETKTEFEEEETEGDHVESSDYYFDKIGRPIPILSDQTVSPFPLQNPPLPARPLALSQSRRLIFVAHPSGFLVAKTKDVMDAAIDIKEKDSSSSSSIQHVSLVDVPIGKAHILTLSTDSSTLAVSVDAHIYLFHVHSLLDKELKPSFSCSLSEPSSSTVKDIQWRRGPDNSYLVLSNQGKLYHGALAAGTHTFKHITDNVDAVEWSLKGKYIAVARESRISILSSNFKERFSISLPFRSWIADSDDNCTVKVDSIRWVRHDSIIVGCFQQTADGKEENYCLQVISRKDGKIYDSSSKPVVLSFHDLFSGLVDDIVPYGSGPYLFLDYLEQCGLAITANKKNTDQHIVLLGWAVEDGMSETAVIDIERDTWLPRIELQENGDDNLIMGLCVDKVSFYGKVKVEVGAEEQKELSPFCVLMCVTLEGKLVMFKVASAAGANIRPEVDSFLDYEEEDIALEPEGCDQPNLSSGLHEETLGETAQGLQPQHVSSKELHLNKDGGIPTQKDLHPSDKNEISMSAYTHNIPENLEIKPLSVQQSPKLGKSSLKASFPEIPGYLSSDSSKTENQRLAGFVSRSALSGKVLTDAPSISSCKDLPNNADLSKEPRREVGLTALPVTLVDNHKTSSLRSSEPNLSKQFGNIKELAKELDTLLECIEEKGGFRDACTVFLRGSVLDLEEGMGTLSENCRELKIMMDERLGEIHHLLDKTVQVLARKIYVDGIVKQASDSQYLELWNRQKLSSEFELKRQCILKLNQELTNQLIQLERHFNTLELQSFGRNAGSHTDRRTLQIRYMPSRQLQFLHSLQNTMSSQLAAAEQLSECLSKQMSMLSMESPVRQKNVKKELFETIGIPYDASFSSPDATKVGDTISLKKLLLSSSSSATIGKSRRHQSSAMKSSDSETSRRRRDSLDQSWASFEPTKTTVKRVLLQDSQKKNVNKSFLLKDRQIFSSNSGDRSALYQEDQTSRSFLHPLESKGLHYGSPKQTFEKKTTVPFKWATDPPMSSQPLVLRSPILQNNNVAMVSVSSSLVSLPGGEILNRQAYNMTADKSKSMFSQIEMPDSVSINEIRCFQHTETNINKNSADSTMLPNEIPVSTTSNVLVKSAMQSLKPGSLLGASSMASTLPAKVSEINFATSKSQPGEKVSSSPAASISLSVSSSLVSNISPNIPSSIPAPTLSAAMSLSTSLASFEVTTGYNQTFALTSLPSISVSPVFPSGSMSFQIPRTVLPSLPLPLTSEVSPELQPPLGKTLPSSNPNPSCSTSESLETDTQPLVGKSTSNVNSTPTPSVSESLKTESQPPAGINPPSVTPITLSESDSLKTEVPHPPGEVGSKSDVDVPTTAPDPNPPAFGLKHEPPASSVLTKALSSGFASVHQPNLNLFGSTGSNVALNSHPQQPSAHNVPFGAPIPISDSVSGKNESLDVVVTEEDEMEEEAPEASCTNELNLGNLGGFGIGSTPIPTSPRANPFGGQFGRTGSNVASSLLNMTVHSGELFRPASFNFQSPQPSQPSPPTNMGAFSGGFGTGAVAQAPAQSQFGQPAHIGPGQQALGSVLGTFGQSRQFGTGLPGSGFASTSGFGGGLATSSSTGGFASAATAGGFAGVGSTGGGFAALASSGAGFGGVAAGGFGGVASGAGFGGVASGGSGIAGVASGGGGFAAAASSAGGFAAAPASGSGFSTSGSGFGAFGSQQGTGGFSAFPGNAGGSQQGIGGFSAFSESNLRFTRCEIHIVSYLSSAFLFLDLFTIYDANRTKQTIGWFYGRSSCGQEGDLYAGMLEWFAPGMNPSHSNSSTWLTKQEAVQAIAPQVPHT</sequence>
<dbReference type="EMBL" id="JAPFFI010000007">
    <property type="protein sequence ID" value="KAJ6387716.1"/>
    <property type="molecule type" value="Genomic_DNA"/>
</dbReference>
<dbReference type="PANTHER" id="PTHR34418:SF3">
    <property type="entry name" value="NUCLEAR PORE COMPLEX PROTEIN NUP214"/>
    <property type="match status" value="1"/>
</dbReference>
<reference evidence="2" key="2">
    <citation type="journal article" date="2023" name="Int. J. Mol. Sci.">
        <title>De Novo Assembly and Annotation of 11 Diverse Shrub Willow (Salix) Genomes Reveals Novel Gene Organization in Sex-Linked Regions.</title>
        <authorList>
            <person name="Hyden B."/>
            <person name="Feng K."/>
            <person name="Yates T.B."/>
            <person name="Jawdy S."/>
            <person name="Cereghino C."/>
            <person name="Smart L.B."/>
            <person name="Muchero W."/>
        </authorList>
    </citation>
    <scope>NUCLEOTIDE SEQUENCE</scope>
    <source>
        <tissue evidence="2">Shoot tip</tissue>
    </source>
</reference>